<proteinExistence type="predicted"/>
<dbReference type="Proteomes" id="UP000199245">
    <property type="component" value="Unassembled WGS sequence"/>
</dbReference>
<evidence type="ECO:0000313" key="10">
    <source>
        <dbReference type="Proteomes" id="UP000199245"/>
    </source>
</evidence>
<keyword evidence="5" id="KW-0804">Transcription</keyword>
<protein>
    <submittedName>
        <fullName evidence="9">Response regulator receiver domain-containing protein</fullName>
    </submittedName>
</protein>
<dbReference type="PROSITE" id="PS50110">
    <property type="entry name" value="RESPONSE_REGULATORY"/>
    <property type="match status" value="1"/>
</dbReference>
<evidence type="ECO:0000256" key="4">
    <source>
        <dbReference type="ARBA" id="ARBA00023125"/>
    </source>
</evidence>
<dbReference type="Pfam" id="PF00211">
    <property type="entry name" value="Guanylate_cyc"/>
    <property type="match status" value="1"/>
</dbReference>
<dbReference type="AlphaFoldDB" id="A0A1G7IW32"/>
<dbReference type="GO" id="GO:0000160">
    <property type="term" value="P:phosphorelay signal transduction system"/>
    <property type="evidence" value="ECO:0007669"/>
    <property type="project" value="UniProtKB-KW"/>
</dbReference>
<gene>
    <name evidence="9" type="ORF">SAMN05216337_104647</name>
</gene>
<keyword evidence="4" id="KW-0238">DNA-binding</keyword>
<dbReference type="SMART" id="SM00448">
    <property type="entry name" value="REC"/>
    <property type="match status" value="1"/>
</dbReference>
<reference evidence="9 10" key="1">
    <citation type="submission" date="2016-10" db="EMBL/GenBank/DDBJ databases">
        <authorList>
            <person name="de Groot N.N."/>
        </authorList>
    </citation>
    <scope>NUCLEOTIDE SEQUENCE [LARGE SCALE GENOMIC DNA]</scope>
    <source>
        <strain evidence="9 10">R5</strain>
    </source>
</reference>
<evidence type="ECO:0000256" key="2">
    <source>
        <dbReference type="ARBA" id="ARBA00023012"/>
    </source>
</evidence>
<keyword evidence="1 6" id="KW-0597">Phosphoprotein</keyword>
<dbReference type="SMART" id="SM00044">
    <property type="entry name" value="CYCc"/>
    <property type="match status" value="1"/>
</dbReference>
<dbReference type="SUPFAM" id="SSF55073">
    <property type="entry name" value="Nucleotide cyclase"/>
    <property type="match status" value="1"/>
</dbReference>
<dbReference type="CDD" id="cd17538">
    <property type="entry name" value="REC_D1_PleD-like"/>
    <property type="match status" value="1"/>
</dbReference>
<dbReference type="GO" id="GO:0006171">
    <property type="term" value="P:cAMP biosynthetic process"/>
    <property type="evidence" value="ECO:0007669"/>
    <property type="project" value="TreeGrafter"/>
</dbReference>
<dbReference type="InterPro" id="IPR001789">
    <property type="entry name" value="Sig_transdc_resp-reg_receiver"/>
</dbReference>
<feature type="modified residue" description="4-aspartylphosphate" evidence="6">
    <location>
        <position position="55"/>
    </location>
</feature>
<dbReference type="EMBL" id="FMZW01000046">
    <property type="protein sequence ID" value="SDF16764.1"/>
    <property type="molecule type" value="Genomic_DNA"/>
</dbReference>
<evidence type="ECO:0000313" key="9">
    <source>
        <dbReference type="EMBL" id="SDF16764.1"/>
    </source>
</evidence>
<feature type="domain" description="Response regulatory" evidence="7">
    <location>
        <begin position="6"/>
        <end position="122"/>
    </location>
</feature>
<evidence type="ECO:0000256" key="5">
    <source>
        <dbReference type="ARBA" id="ARBA00023163"/>
    </source>
</evidence>
<keyword evidence="2" id="KW-0902">Two-component regulatory system</keyword>
<dbReference type="Pfam" id="PF00072">
    <property type="entry name" value="Response_reg"/>
    <property type="match status" value="1"/>
</dbReference>
<dbReference type="GO" id="GO:0004016">
    <property type="term" value="F:adenylate cyclase activity"/>
    <property type="evidence" value="ECO:0007669"/>
    <property type="project" value="UniProtKB-ARBA"/>
</dbReference>
<dbReference type="PANTHER" id="PTHR43081">
    <property type="entry name" value="ADENYLATE CYCLASE, TERMINAL-DIFFERENTIATION SPECIFIC-RELATED"/>
    <property type="match status" value="1"/>
</dbReference>
<evidence type="ECO:0000256" key="6">
    <source>
        <dbReference type="PROSITE-ProRule" id="PRU00169"/>
    </source>
</evidence>
<dbReference type="InterPro" id="IPR029787">
    <property type="entry name" value="Nucleotide_cyclase"/>
</dbReference>
<dbReference type="PANTHER" id="PTHR43081:SF20">
    <property type="entry name" value="TWO-COMPONENT RESPONSE REGULATOR"/>
    <property type="match status" value="1"/>
</dbReference>
<name>A0A1G7IW32_9BRAD</name>
<dbReference type="GO" id="GO:0003677">
    <property type="term" value="F:DNA binding"/>
    <property type="evidence" value="ECO:0007669"/>
    <property type="project" value="UniProtKB-KW"/>
</dbReference>
<evidence type="ECO:0000256" key="1">
    <source>
        <dbReference type="ARBA" id="ARBA00022553"/>
    </source>
</evidence>
<evidence type="ECO:0000259" key="7">
    <source>
        <dbReference type="PROSITE" id="PS50110"/>
    </source>
</evidence>
<keyword evidence="3" id="KW-0805">Transcription regulation</keyword>
<evidence type="ECO:0000259" key="8">
    <source>
        <dbReference type="PROSITE" id="PS50125"/>
    </source>
</evidence>
<sequence>MHVPPRILIVDDNETNRCLLTARLGAEGYRTVEAENGERALAVVREVAPDVVLLDVMMPKIDGFEVCRRLKGDTTLGFVPIIMVTARTDSEDVVTGLNAGADEYLTKPVDHAALVARVRSMLRIKELHDRVEAQAIELAVWNKSLEQRVAEQVVQIERVSRLKRFLSPQVAELILSSSKYEPLASHRRQVTIVFGDLRGFTAFAETAEPEEVMAVMQEYHAALGSLVHKFEGTLERFLGDGIMVIFGDPIPCADPCKRAVQMAVAMRSRLLELSNKWRRARHELGFGVGIAYGYATLGPIGFEGRSEYSAIGTVVNLAARLCAEARDGQILVDSKVREALDERATAEPVGELTLKGLRRPIATYNVLEMT</sequence>
<dbReference type="Gene3D" id="3.30.70.1230">
    <property type="entry name" value="Nucleotide cyclase"/>
    <property type="match status" value="1"/>
</dbReference>
<dbReference type="PROSITE" id="PS50125">
    <property type="entry name" value="GUANYLATE_CYCLASE_2"/>
    <property type="match status" value="1"/>
</dbReference>
<dbReference type="SUPFAM" id="SSF52172">
    <property type="entry name" value="CheY-like"/>
    <property type="match status" value="1"/>
</dbReference>
<feature type="domain" description="Guanylate cyclase" evidence="8">
    <location>
        <begin position="191"/>
        <end position="322"/>
    </location>
</feature>
<dbReference type="InterPro" id="IPR011006">
    <property type="entry name" value="CheY-like_superfamily"/>
</dbReference>
<accession>A0A1G7IW32</accession>
<evidence type="ECO:0000256" key="3">
    <source>
        <dbReference type="ARBA" id="ARBA00023015"/>
    </source>
</evidence>
<dbReference type="FunFam" id="3.40.50.2300:FF:000001">
    <property type="entry name" value="DNA-binding response regulator PhoB"/>
    <property type="match status" value="1"/>
</dbReference>
<organism evidence="9 10">
    <name type="scientific">Bradyrhizobium brasilense</name>
    <dbReference type="NCBI Taxonomy" id="1419277"/>
    <lineage>
        <taxon>Bacteria</taxon>
        <taxon>Pseudomonadati</taxon>
        <taxon>Pseudomonadota</taxon>
        <taxon>Alphaproteobacteria</taxon>
        <taxon>Hyphomicrobiales</taxon>
        <taxon>Nitrobacteraceae</taxon>
        <taxon>Bradyrhizobium</taxon>
    </lineage>
</organism>
<dbReference type="CDD" id="cd07302">
    <property type="entry name" value="CHD"/>
    <property type="match status" value="1"/>
</dbReference>
<dbReference type="InterPro" id="IPR001054">
    <property type="entry name" value="A/G_cyclase"/>
</dbReference>
<dbReference type="Gene3D" id="3.40.50.2300">
    <property type="match status" value="1"/>
</dbReference>
<dbReference type="InterPro" id="IPR050697">
    <property type="entry name" value="Adenylyl/Guanylyl_Cyclase_3/4"/>
</dbReference>